<name>A0A1W1XDT3_9BACT</name>
<sequence length="392" mass="43686">MAGPFQGIRVLDLSRLLPGPFCSMLLADLGADVIKVEDPQVGDYIRWWPPKVGSNSGFHVVLNRNKRSLTLNLKKPAGRDLFRRLAASTDVILEGFRPGVMDRLGVGYRELRRINPRLIYCAITGYGQEGPRAQRAGHDINYLALSGVLSYCGRDGDPVLPGVQIGDLGGGALTAAFSIAAALFWRERTGEGQMIDISMTDGAVAWNCLRWGKFLADAKIPEPGDDLLNHGLACYDVYRTRDGRHMSLGALEPQFWKAFCRVMGRPDWDRPDYFLPGPHQKELRDQVAAVFAERTQAQWIQVFRSEDCCCEPVLNLAEVMTDEAMIQRRMVVELHHQAWGAYRQMGLAPKFSQTPGTIRTHAPDLGEHTREVLLEAGLDEETIESLRQEGAV</sequence>
<dbReference type="Gene3D" id="3.40.50.10540">
    <property type="entry name" value="Crotonobetainyl-coa:carnitine coa-transferase, domain 1"/>
    <property type="match status" value="2"/>
</dbReference>
<dbReference type="InterPro" id="IPR044855">
    <property type="entry name" value="CoA-Trfase_III_dom3_sf"/>
</dbReference>
<dbReference type="PANTHER" id="PTHR48228:SF5">
    <property type="entry name" value="ALPHA-METHYLACYL-COA RACEMASE"/>
    <property type="match status" value="1"/>
</dbReference>
<gene>
    <name evidence="1" type="ORF">SAMN02746041_01247</name>
</gene>
<dbReference type="RefSeq" id="WP_084057124.1">
    <property type="nucleotide sequence ID" value="NZ_FWXF01000005.1"/>
</dbReference>
<evidence type="ECO:0000313" key="2">
    <source>
        <dbReference type="Proteomes" id="UP000192783"/>
    </source>
</evidence>
<dbReference type="SUPFAM" id="SSF89796">
    <property type="entry name" value="CoA-transferase family III (CaiB/BaiF)"/>
    <property type="match status" value="1"/>
</dbReference>
<accession>A0A1W1XDT3</accession>
<keyword evidence="1" id="KW-0808">Transferase</keyword>
<dbReference type="Gene3D" id="3.30.1540.10">
    <property type="entry name" value="formyl-coa transferase, domain 3"/>
    <property type="match status" value="1"/>
</dbReference>
<dbReference type="InterPro" id="IPR023606">
    <property type="entry name" value="CoA-Trfase_III_dom_1_sf"/>
</dbReference>
<dbReference type="OrthoDB" id="9781472at2"/>
<evidence type="ECO:0000313" key="1">
    <source>
        <dbReference type="EMBL" id="SMC21661.1"/>
    </source>
</evidence>
<dbReference type="InterPro" id="IPR003673">
    <property type="entry name" value="CoA-Trfase_fam_III"/>
</dbReference>
<dbReference type="STRING" id="1121390.SAMN02746041_01247"/>
<protein>
    <submittedName>
        <fullName evidence="1">Crotonobetainyl-CoA:carnitine CoA-transferase CaiB</fullName>
    </submittedName>
</protein>
<dbReference type="AlphaFoldDB" id="A0A1W1XDT3"/>
<dbReference type="InterPro" id="IPR050509">
    <property type="entry name" value="CoA-transferase_III"/>
</dbReference>
<dbReference type="PANTHER" id="PTHR48228">
    <property type="entry name" value="SUCCINYL-COA--D-CITRAMALATE COA-TRANSFERASE"/>
    <property type="match status" value="1"/>
</dbReference>
<keyword evidence="2" id="KW-1185">Reference proteome</keyword>
<reference evidence="1 2" key="1">
    <citation type="submission" date="2017-04" db="EMBL/GenBank/DDBJ databases">
        <authorList>
            <person name="Afonso C.L."/>
            <person name="Miller P.J."/>
            <person name="Scott M.A."/>
            <person name="Spackman E."/>
            <person name="Goraichik I."/>
            <person name="Dimitrov K.M."/>
            <person name="Suarez D.L."/>
            <person name="Swayne D.E."/>
        </authorList>
    </citation>
    <scope>NUCLEOTIDE SEQUENCE [LARGE SCALE GENOMIC DNA]</scope>
    <source>
        <strain evidence="1 2">DSM 13146</strain>
    </source>
</reference>
<dbReference type="GO" id="GO:0016740">
    <property type="term" value="F:transferase activity"/>
    <property type="evidence" value="ECO:0007669"/>
    <property type="project" value="UniProtKB-KW"/>
</dbReference>
<dbReference type="EMBL" id="FWXF01000005">
    <property type="protein sequence ID" value="SMC21661.1"/>
    <property type="molecule type" value="Genomic_DNA"/>
</dbReference>
<organism evidence="1 2">
    <name type="scientific">Desulfacinum hydrothermale DSM 13146</name>
    <dbReference type="NCBI Taxonomy" id="1121390"/>
    <lineage>
        <taxon>Bacteria</taxon>
        <taxon>Pseudomonadati</taxon>
        <taxon>Thermodesulfobacteriota</taxon>
        <taxon>Syntrophobacteria</taxon>
        <taxon>Syntrophobacterales</taxon>
        <taxon>Syntrophobacteraceae</taxon>
        <taxon>Desulfacinum</taxon>
    </lineage>
</organism>
<dbReference type="Proteomes" id="UP000192783">
    <property type="component" value="Unassembled WGS sequence"/>
</dbReference>
<proteinExistence type="predicted"/>
<dbReference type="Pfam" id="PF02515">
    <property type="entry name" value="CoA_transf_3"/>
    <property type="match status" value="1"/>
</dbReference>